<dbReference type="GO" id="GO:0016705">
    <property type="term" value="F:oxidoreductase activity, acting on paired donors, with incorporation or reduction of molecular oxygen"/>
    <property type="evidence" value="ECO:0007669"/>
    <property type="project" value="InterPro"/>
</dbReference>
<proteinExistence type="predicted"/>
<dbReference type="SUPFAM" id="SSF51679">
    <property type="entry name" value="Bacterial luciferase-like"/>
    <property type="match status" value="1"/>
</dbReference>
<dbReference type="PANTHER" id="PTHR43244:SF1">
    <property type="entry name" value="5,10-METHYLENETETRAHYDROMETHANOPTERIN REDUCTASE"/>
    <property type="match status" value="1"/>
</dbReference>
<dbReference type="EMBL" id="UINC01163465">
    <property type="protein sequence ID" value="SVD63789.1"/>
    <property type="molecule type" value="Genomic_DNA"/>
</dbReference>
<dbReference type="PANTHER" id="PTHR43244">
    <property type="match status" value="1"/>
</dbReference>
<evidence type="ECO:0000256" key="1">
    <source>
        <dbReference type="ARBA" id="ARBA00023002"/>
    </source>
</evidence>
<dbReference type="AlphaFoldDB" id="A0A382WYU8"/>
<name>A0A382WYU8_9ZZZZ</name>
<feature type="non-terminal residue" evidence="3">
    <location>
        <position position="240"/>
    </location>
</feature>
<keyword evidence="1" id="KW-0560">Oxidoreductase</keyword>
<feature type="domain" description="Luciferase-like" evidence="2">
    <location>
        <begin position="11"/>
        <end position="216"/>
    </location>
</feature>
<accession>A0A382WYU8</accession>
<gene>
    <name evidence="3" type="ORF">METZ01_LOCUS416643</name>
</gene>
<dbReference type="InterPro" id="IPR011251">
    <property type="entry name" value="Luciferase-like_dom"/>
</dbReference>
<sequence>MKTRQTKFAATSRPGDPLELKNWVREAEKLGFDRIGIADSPALYRDVWVSAVQVAQATTVLPFGPWVTNPISRHPVVTASAALSLNELAPGRVCIGIGTGNSGVYNLGHKASQISEIRAYVETLRSLFNSGHAIHHGRVCRLNWHSKPAGIPIYLAAHGSRMLNLAGQIADGVVIGSGAIPEIATQALACLYEGADQRGRRHEELDVWWSVPFTILHGSTQQLDPQGGAARESNYLARYT</sequence>
<reference evidence="3" key="1">
    <citation type="submission" date="2018-05" db="EMBL/GenBank/DDBJ databases">
        <authorList>
            <person name="Lanie J.A."/>
            <person name="Ng W.-L."/>
            <person name="Kazmierczak K.M."/>
            <person name="Andrzejewski T.M."/>
            <person name="Davidsen T.M."/>
            <person name="Wayne K.J."/>
            <person name="Tettelin H."/>
            <person name="Glass J.I."/>
            <person name="Rusch D."/>
            <person name="Podicherti R."/>
            <person name="Tsui H.-C.T."/>
            <person name="Winkler M.E."/>
        </authorList>
    </citation>
    <scope>NUCLEOTIDE SEQUENCE</scope>
</reference>
<organism evidence="3">
    <name type="scientific">marine metagenome</name>
    <dbReference type="NCBI Taxonomy" id="408172"/>
    <lineage>
        <taxon>unclassified sequences</taxon>
        <taxon>metagenomes</taxon>
        <taxon>ecological metagenomes</taxon>
    </lineage>
</organism>
<protein>
    <recommendedName>
        <fullName evidence="2">Luciferase-like domain-containing protein</fullName>
    </recommendedName>
</protein>
<dbReference type="Gene3D" id="3.20.20.30">
    <property type="entry name" value="Luciferase-like domain"/>
    <property type="match status" value="1"/>
</dbReference>
<dbReference type="Pfam" id="PF00296">
    <property type="entry name" value="Bac_luciferase"/>
    <property type="match status" value="1"/>
</dbReference>
<dbReference type="CDD" id="cd01097">
    <property type="entry name" value="Tetrahydromethanopterin_reductase"/>
    <property type="match status" value="1"/>
</dbReference>
<dbReference type="InterPro" id="IPR036661">
    <property type="entry name" value="Luciferase-like_sf"/>
</dbReference>
<dbReference type="InterPro" id="IPR050564">
    <property type="entry name" value="F420-G6PD/mer"/>
</dbReference>
<evidence type="ECO:0000313" key="3">
    <source>
        <dbReference type="EMBL" id="SVD63789.1"/>
    </source>
</evidence>
<evidence type="ECO:0000259" key="2">
    <source>
        <dbReference type="Pfam" id="PF00296"/>
    </source>
</evidence>